<dbReference type="RefSeq" id="WP_055213759.1">
    <property type="nucleotide sequence ID" value="NZ_CYXO01000004.1"/>
</dbReference>
<dbReference type="Pfam" id="PF13412">
    <property type="entry name" value="HTH_24"/>
    <property type="match status" value="1"/>
</dbReference>
<evidence type="ECO:0000256" key="1">
    <source>
        <dbReference type="SAM" id="Coils"/>
    </source>
</evidence>
<evidence type="ECO:0000313" key="2">
    <source>
        <dbReference type="EMBL" id="CUM86144.1"/>
    </source>
</evidence>
<feature type="coiled-coil region" evidence="1">
    <location>
        <begin position="74"/>
        <end position="108"/>
    </location>
</feature>
<accession>A0A173S6N5</accession>
<dbReference type="EMBL" id="CYXO01000004">
    <property type="protein sequence ID" value="CUM86144.1"/>
    <property type="molecule type" value="Genomic_DNA"/>
</dbReference>
<sequence>MKITRKDIANYKLLKALLERDQKKLDRYIAKQPSTYSGKVYGSNPNFPYEPRGFTVGGCTDAEIQQRKEWDMKCREMEVKIQDDIRRLNELEMKIDTVIAECSDIEDKAILEYTKDGLQQKEISELVGIERSAISRRIKKYVSD</sequence>
<dbReference type="OrthoDB" id="2067140at2"/>
<proteinExistence type="predicted"/>
<reference evidence="2 3" key="1">
    <citation type="submission" date="2015-09" db="EMBL/GenBank/DDBJ databases">
        <authorList>
            <consortium name="Pathogen Informatics"/>
        </authorList>
    </citation>
    <scope>NUCLEOTIDE SEQUENCE [LARGE SCALE GENOMIC DNA]</scope>
    <source>
        <strain evidence="2 3">2789STDY5834961</strain>
    </source>
</reference>
<dbReference type="Proteomes" id="UP000095597">
    <property type="component" value="Unassembled WGS sequence"/>
</dbReference>
<keyword evidence="1" id="KW-0175">Coiled coil</keyword>
<name>A0A173S6N5_9FIRM</name>
<dbReference type="AlphaFoldDB" id="A0A173S6N5"/>
<gene>
    <name evidence="2" type="ORF">ERS852573_00863</name>
</gene>
<protein>
    <submittedName>
        <fullName evidence="2">RNA polymerase sigma factor, sigma-70 family</fullName>
    </submittedName>
</protein>
<evidence type="ECO:0000313" key="3">
    <source>
        <dbReference type="Proteomes" id="UP000095597"/>
    </source>
</evidence>
<organism evidence="2 3">
    <name type="scientific">Dorea longicatena</name>
    <dbReference type="NCBI Taxonomy" id="88431"/>
    <lineage>
        <taxon>Bacteria</taxon>
        <taxon>Bacillati</taxon>
        <taxon>Bacillota</taxon>
        <taxon>Clostridia</taxon>
        <taxon>Lachnospirales</taxon>
        <taxon>Lachnospiraceae</taxon>
        <taxon>Dorea</taxon>
    </lineage>
</organism>